<dbReference type="AlphaFoldDB" id="A0A0C3NAR3"/>
<dbReference type="OrthoDB" id="2798901at2759"/>
<evidence type="ECO:0000313" key="2">
    <source>
        <dbReference type="Proteomes" id="UP000053257"/>
    </source>
</evidence>
<proteinExistence type="predicted"/>
<evidence type="ECO:0008006" key="3">
    <source>
        <dbReference type="Google" id="ProtNLM"/>
    </source>
</evidence>
<dbReference type="EMBL" id="KN840764">
    <property type="protein sequence ID" value="KIP01589.1"/>
    <property type="molecule type" value="Genomic_DNA"/>
</dbReference>
<accession>A0A0C3NAR3</accession>
<keyword evidence="2" id="KW-1185">Reference proteome</keyword>
<name>A0A0C3NAR3_PHLG1</name>
<reference evidence="1 2" key="1">
    <citation type="journal article" date="2014" name="PLoS Genet.">
        <title>Analysis of the Phlebiopsis gigantea genome, transcriptome and secretome provides insight into its pioneer colonization strategies of wood.</title>
        <authorList>
            <person name="Hori C."/>
            <person name="Ishida T."/>
            <person name="Igarashi K."/>
            <person name="Samejima M."/>
            <person name="Suzuki H."/>
            <person name="Master E."/>
            <person name="Ferreira P."/>
            <person name="Ruiz-Duenas F.J."/>
            <person name="Held B."/>
            <person name="Canessa P."/>
            <person name="Larrondo L.F."/>
            <person name="Schmoll M."/>
            <person name="Druzhinina I.S."/>
            <person name="Kubicek C.P."/>
            <person name="Gaskell J.A."/>
            <person name="Kersten P."/>
            <person name="St John F."/>
            <person name="Glasner J."/>
            <person name="Sabat G."/>
            <person name="Splinter BonDurant S."/>
            <person name="Syed K."/>
            <person name="Yadav J."/>
            <person name="Mgbeahuruike A.C."/>
            <person name="Kovalchuk A."/>
            <person name="Asiegbu F.O."/>
            <person name="Lackner G."/>
            <person name="Hoffmeister D."/>
            <person name="Rencoret J."/>
            <person name="Gutierrez A."/>
            <person name="Sun H."/>
            <person name="Lindquist E."/>
            <person name="Barry K."/>
            <person name="Riley R."/>
            <person name="Grigoriev I.V."/>
            <person name="Henrissat B."/>
            <person name="Kues U."/>
            <person name="Berka R.M."/>
            <person name="Martinez A.T."/>
            <person name="Covert S.F."/>
            <person name="Blanchette R.A."/>
            <person name="Cullen D."/>
        </authorList>
    </citation>
    <scope>NUCLEOTIDE SEQUENCE [LARGE SCALE GENOMIC DNA]</scope>
    <source>
        <strain evidence="1 2">11061_1 CR5-6</strain>
    </source>
</reference>
<protein>
    <recommendedName>
        <fullName evidence="3">F-box domain-containing protein</fullName>
    </recommendedName>
</protein>
<sequence>MATRTHPVRTLPTEICERIIDFVAEEVQYAARISMWEDEVFNTLQACALTCRAWTPRSQLHLFRFLGVDCSYKTKHPLADFYEFMDRHKPLQAYVEALLARADDYKMSAMHILPIRMPRLLPQLAHLQLIKGVLYVPSGPFFQVSMRQFTMVRELVLYKIAFYSVQDLRRVAGAMQNLRSLSVTCVSWHRPSTKPPPTSYLPTRVRLTTLRIDSEAEWAQDPRSVYFVEWLVRSGMSTSLVALYLGCLMIQDYSMFVAVEAVLRGCCQTIQEVGLSWSPNLDVDISSCE</sequence>
<gene>
    <name evidence="1" type="ORF">PHLGIDRAFT_345496</name>
</gene>
<evidence type="ECO:0000313" key="1">
    <source>
        <dbReference type="EMBL" id="KIP01589.1"/>
    </source>
</evidence>
<dbReference type="HOGENOM" id="CLU_061011_0_0_1"/>
<organism evidence="1 2">
    <name type="scientific">Phlebiopsis gigantea (strain 11061_1 CR5-6)</name>
    <name type="common">White-rot fungus</name>
    <name type="synonym">Peniophora gigantea</name>
    <dbReference type="NCBI Taxonomy" id="745531"/>
    <lineage>
        <taxon>Eukaryota</taxon>
        <taxon>Fungi</taxon>
        <taxon>Dikarya</taxon>
        <taxon>Basidiomycota</taxon>
        <taxon>Agaricomycotina</taxon>
        <taxon>Agaricomycetes</taxon>
        <taxon>Polyporales</taxon>
        <taxon>Phanerochaetaceae</taxon>
        <taxon>Phlebiopsis</taxon>
    </lineage>
</organism>
<dbReference type="Proteomes" id="UP000053257">
    <property type="component" value="Unassembled WGS sequence"/>
</dbReference>